<dbReference type="Proteomes" id="UP000074561">
    <property type="component" value="Chromosome"/>
</dbReference>
<accession>A0A127Q3W5</accession>
<dbReference type="EMBL" id="CP013234">
    <property type="protein sequence ID" value="AMP04332.1"/>
    <property type="molecule type" value="Genomic_DNA"/>
</dbReference>
<reference evidence="2 3" key="1">
    <citation type="submission" date="2015-11" db="EMBL/GenBank/DDBJ databases">
        <title>Exploring the genomic traits of fungus-feeding bacterial genus Collimonas.</title>
        <authorList>
            <person name="Song C."/>
            <person name="Schmidt R."/>
            <person name="de Jager V."/>
            <person name="Krzyzanowska D."/>
            <person name="Jongedijk E."/>
            <person name="Cankar K."/>
            <person name="Beekwilder J."/>
            <person name="van Veen A."/>
            <person name="de Boer W."/>
            <person name="van Veen J.A."/>
            <person name="Garbeva P."/>
        </authorList>
    </citation>
    <scope>NUCLEOTIDE SEQUENCE [LARGE SCALE GENOMIC DNA]</scope>
    <source>
        <strain evidence="2 3">Ter91</strain>
    </source>
</reference>
<gene>
    <name evidence="2" type="ORF">CPter91_1960</name>
</gene>
<dbReference type="AlphaFoldDB" id="A0A127Q3W5"/>
<dbReference type="RefSeq" id="WP_061939514.1">
    <property type="nucleotide sequence ID" value="NZ_CP013234.1"/>
</dbReference>
<protein>
    <recommendedName>
        <fullName evidence="4">Questin oxidase family protein</fullName>
    </recommendedName>
</protein>
<dbReference type="STRING" id="279113.CPter91_1960"/>
<dbReference type="Pfam" id="PF14027">
    <property type="entry name" value="Questin_oxidase"/>
    <property type="match status" value="2"/>
</dbReference>
<dbReference type="PANTHER" id="PTHR35870:SF1">
    <property type="entry name" value="PROTEIN, PUTATIVE (AFU_ORTHOLOGUE AFUA_5G03330)-RELATED"/>
    <property type="match status" value="1"/>
</dbReference>
<evidence type="ECO:0000313" key="2">
    <source>
        <dbReference type="EMBL" id="AMP04332.1"/>
    </source>
</evidence>
<dbReference type="GO" id="GO:0016491">
    <property type="term" value="F:oxidoreductase activity"/>
    <property type="evidence" value="ECO:0007669"/>
    <property type="project" value="UniProtKB-KW"/>
</dbReference>
<dbReference type="PATRIC" id="fig|279113.9.peg.1947"/>
<sequence>MSELIQDLTLQQLLDANGRFALNGKGTTNHCPMALCALAAMGAPPARLHEFFLQWEQRFALPEAPPGLRIARGSWAAHISQVEAFSALRLCFQEWMMEEGPDAVIAQVFSRLPFAPASGAFHAVIRLAYGLEAMHDGEIAAGLAALVSGNLPIEIDIEEHGVAASVGAGLATLSEALHGTVFKGDMITTRLRAVALHPLFRSALPAPPRLAPLNARLLDDMARAAIQLYWQTNNFTALHMVTGLHAVRRVFSHLPEQIAESLLPDLWKAFCAAYVSIGAPPQAEGTGHALADGADPWLQLFRLALSSDDDHDIKTVYTCYCENLRAPSLLYSAAAARRVRHLS</sequence>
<evidence type="ECO:0000313" key="3">
    <source>
        <dbReference type="Proteomes" id="UP000074561"/>
    </source>
</evidence>
<organism evidence="2 3">
    <name type="scientific">Collimonas pratensis</name>
    <dbReference type="NCBI Taxonomy" id="279113"/>
    <lineage>
        <taxon>Bacteria</taxon>
        <taxon>Pseudomonadati</taxon>
        <taxon>Pseudomonadota</taxon>
        <taxon>Betaproteobacteria</taxon>
        <taxon>Burkholderiales</taxon>
        <taxon>Oxalobacteraceae</taxon>
        <taxon>Collimonas</taxon>
    </lineage>
</organism>
<keyword evidence="1" id="KW-0560">Oxidoreductase</keyword>
<dbReference type="InterPro" id="IPR025337">
    <property type="entry name" value="Questin_oxidase-like"/>
</dbReference>
<dbReference type="PANTHER" id="PTHR35870">
    <property type="entry name" value="PROTEIN, PUTATIVE (AFU_ORTHOLOGUE AFUA_5G03330)-RELATED"/>
    <property type="match status" value="1"/>
</dbReference>
<dbReference type="KEGG" id="cpra:CPter91_1960"/>
<evidence type="ECO:0000256" key="1">
    <source>
        <dbReference type="ARBA" id="ARBA00023002"/>
    </source>
</evidence>
<name>A0A127Q3W5_9BURK</name>
<evidence type="ECO:0008006" key="4">
    <source>
        <dbReference type="Google" id="ProtNLM"/>
    </source>
</evidence>
<dbReference type="OrthoDB" id="6457937at2"/>
<proteinExistence type="predicted"/>